<keyword evidence="3" id="KW-1133">Transmembrane helix</keyword>
<evidence type="ECO:0000259" key="4">
    <source>
        <dbReference type="Pfam" id="PF13490"/>
    </source>
</evidence>
<feature type="domain" description="Putative zinc-finger" evidence="4">
    <location>
        <begin position="7"/>
        <end position="40"/>
    </location>
</feature>
<proteinExistence type="inferred from homology"/>
<dbReference type="AlphaFoldDB" id="A0A368XZ48"/>
<reference evidence="5 6" key="1">
    <citation type="submission" date="2018-07" db="EMBL/GenBank/DDBJ databases">
        <title>Genomic Encyclopedia of Type Strains, Phase IV (KMG-IV): sequencing the most valuable type-strain genomes for metagenomic binning, comparative biology and taxonomic classification.</title>
        <authorList>
            <person name="Goeker M."/>
        </authorList>
    </citation>
    <scope>NUCLEOTIDE SEQUENCE [LARGE SCALE GENOMIC DNA]</scope>
    <source>
        <strain evidence="5 6">DSM 27696</strain>
    </source>
</reference>
<comment type="similarity">
    <text evidence="1">Belongs to the zinc-associated anti-sigma factor (ZAS) superfamily. Anti-sigma-W factor family.</text>
</comment>
<keyword evidence="6" id="KW-1185">Reference proteome</keyword>
<gene>
    <name evidence="5" type="ORF">DFR57_104280</name>
</gene>
<keyword evidence="3" id="KW-0812">Transmembrane</keyword>
<evidence type="ECO:0000313" key="5">
    <source>
        <dbReference type="EMBL" id="RCW73281.1"/>
    </source>
</evidence>
<protein>
    <recommendedName>
        <fullName evidence="2">Anti-sigma-W factor RsiW</fullName>
    </recommendedName>
</protein>
<evidence type="ECO:0000256" key="1">
    <source>
        <dbReference type="ARBA" id="ARBA00024353"/>
    </source>
</evidence>
<keyword evidence="3" id="KW-0472">Membrane</keyword>
<feature type="transmembrane region" description="Helical" evidence="3">
    <location>
        <begin position="85"/>
        <end position="110"/>
    </location>
</feature>
<accession>A0A368XZ48</accession>
<dbReference type="EMBL" id="QPJJ01000004">
    <property type="protein sequence ID" value="RCW73281.1"/>
    <property type="molecule type" value="Genomic_DNA"/>
</dbReference>
<evidence type="ECO:0000313" key="6">
    <source>
        <dbReference type="Proteomes" id="UP000252585"/>
    </source>
</evidence>
<dbReference type="Pfam" id="PF13490">
    <property type="entry name" value="zf-HC2"/>
    <property type="match status" value="1"/>
</dbReference>
<comment type="caution">
    <text evidence="5">The sequence shown here is derived from an EMBL/GenBank/DDBJ whole genome shotgun (WGS) entry which is preliminary data.</text>
</comment>
<dbReference type="Gene3D" id="1.10.10.1320">
    <property type="entry name" value="Anti-sigma factor, zinc-finger domain"/>
    <property type="match status" value="1"/>
</dbReference>
<name>A0A368XZ48_9BACI</name>
<evidence type="ECO:0000256" key="2">
    <source>
        <dbReference type="ARBA" id="ARBA00024438"/>
    </source>
</evidence>
<dbReference type="InterPro" id="IPR027383">
    <property type="entry name" value="Znf_put"/>
</dbReference>
<organism evidence="5 6">
    <name type="scientific">Saliterribacillus persicus</name>
    <dbReference type="NCBI Taxonomy" id="930114"/>
    <lineage>
        <taxon>Bacteria</taxon>
        <taxon>Bacillati</taxon>
        <taxon>Bacillota</taxon>
        <taxon>Bacilli</taxon>
        <taxon>Bacillales</taxon>
        <taxon>Bacillaceae</taxon>
        <taxon>Saliterribacillus</taxon>
    </lineage>
</organism>
<sequence length="206" mass="23510">MIMKCDKQITDLMHEYLDGHITKKDEQTLRSHLQTCPACQEHFHELKRAISLVKANSDLRPSSSFTSQVMNNLPKERKRIGVQRWLRMHPLLTAAAIFFVMMFGGVYSAWDQDHQLSYPKGKNLVVEDDTVIVPEGVRVDGDLVVKNGNLKIDGEVEGNVVIINGDHLMASTGNISGEIKQVNEIFEWLWYHIKDISRSIFDMTSK</sequence>
<dbReference type="Proteomes" id="UP000252585">
    <property type="component" value="Unassembled WGS sequence"/>
</dbReference>
<evidence type="ECO:0000256" key="3">
    <source>
        <dbReference type="SAM" id="Phobius"/>
    </source>
</evidence>
<dbReference type="InterPro" id="IPR041916">
    <property type="entry name" value="Anti_sigma_zinc_sf"/>
</dbReference>